<organism evidence="2 3">
    <name type="scientific">Galleria mellonella</name>
    <name type="common">Greater wax moth</name>
    <dbReference type="NCBI Taxonomy" id="7137"/>
    <lineage>
        <taxon>Eukaryota</taxon>
        <taxon>Metazoa</taxon>
        <taxon>Ecdysozoa</taxon>
        <taxon>Arthropoda</taxon>
        <taxon>Hexapoda</taxon>
        <taxon>Insecta</taxon>
        <taxon>Pterygota</taxon>
        <taxon>Neoptera</taxon>
        <taxon>Endopterygota</taxon>
        <taxon>Lepidoptera</taxon>
        <taxon>Glossata</taxon>
        <taxon>Ditrysia</taxon>
        <taxon>Pyraloidea</taxon>
        <taxon>Pyralidae</taxon>
        <taxon>Galleriinae</taxon>
        <taxon>Galleria</taxon>
    </lineage>
</organism>
<feature type="region of interest" description="Disordered" evidence="1">
    <location>
        <begin position="124"/>
        <end position="191"/>
    </location>
</feature>
<proteinExistence type="predicted"/>
<dbReference type="GeneID" id="128200032"/>
<reference evidence="3" key="1">
    <citation type="submission" date="2025-08" db="UniProtKB">
        <authorList>
            <consortium name="RefSeq"/>
        </authorList>
    </citation>
    <scope>IDENTIFICATION</scope>
    <source>
        <tissue evidence="3">Whole larvae</tissue>
    </source>
</reference>
<gene>
    <name evidence="3" type="primary">LOC128200032</name>
</gene>
<dbReference type="RefSeq" id="XP_052747936.1">
    <property type="nucleotide sequence ID" value="XM_052891976.1"/>
</dbReference>
<keyword evidence="2" id="KW-1185">Reference proteome</keyword>
<feature type="compositionally biased region" description="Basic and acidic residues" evidence="1">
    <location>
        <begin position="149"/>
        <end position="164"/>
    </location>
</feature>
<evidence type="ECO:0000313" key="3">
    <source>
        <dbReference type="RefSeq" id="XP_052747936.1"/>
    </source>
</evidence>
<name>A0ABM3M922_GALME</name>
<dbReference type="Proteomes" id="UP001652740">
    <property type="component" value="Unplaced"/>
</dbReference>
<sequence length="251" mass="28136">MNHTTFIKETNELSVGHSLYSNIRKMKSSIIYLLAYLTYTFAHPAVDASQIPEGGVTSTTDAKIPNKIPHDEATKAEKNLEDSKMMPMMNHQKKSPTIPEDGNKTIKILKVTDTKIYDEIAHNDKGTEGEKNSKTTMFQISDKIPTTSKNDENSKDKNNSEDTKIVICDDNEQSEHRETPEKSVKEDNNDESISVNDLITTVVSDFSGDTEEAVVCSYAGVLSNLMCHQGWILRRHKKIAVLKNLEEKSSL</sequence>
<feature type="compositionally biased region" description="Polar residues" evidence="1">
    <location>
        <begin position="134"/>
        <end position="147"/>
    </location>
</feature>
<feature type="compositionally biased region" description="Basic and acidic residues" evidence="1">
    <location>
        <begin position="173"/>
        <end position="187"/>
    </location>
</feature>
<evidence type="ECO:0000256" key="1">
    <source>
        <dbReference type="SAM" id="MobiDB-lite"/>
    </source>
</evidence>
<feature type="compositionally biased region" description="Basic and acidic residues" evidence="1">
    <location>
        <begin position="124"/>
        <end position="133"/>
    </location>
</feature>
<evidence type="ECO:0000313" key="2">
    <source>
        <dbReference type="Proteomes" id="UP001652740"/>
    </source>
</evidence>
<protein>
    <submittedName>
        <fullName evidence="3">Uncharacterized protein LOC128200032</fullName>
    </submittedName>
</protein>
<accession>A0ABM3M922</accession>